<dbReference type="Pfam" id="PF00359">
    <property type="entry name" value="PTS_EIIA_2"/>
    <property type="match status" value="1"/>
</dbReference>
<dbReference type="PANTHER" id="PTHR47738">
    <property type="entry name" value="PTS SYSTEM FRUCTOSE-LIKE EIIA COMPONENT-RELATED"/>
    <property type="match status" value="1"/>
</dbReference>
<dbReference type="GeneID" id="64062428"/>
<evidence type="ECO:0000259" key="1">
    <source>
        <dbReference type="PROSITE" id="PS51094"/>
    </source>
</evidence>
<feature type="domain" description="PTS EIIA type-2" evidence="1">
    <location>
        <begin position="6"/>
        <end position="149"/>
    </location>
</feature>
<dbReference type="RefSeq" id="WP_016475216.1">
    <property type="nucleotide sequence ID" value="NZ_KE150481.1"/>
</dbReference>
<dbReference type="HOGENOM" id="CLU_072531_5_2_4"/>
<dbReference type="GO" id="GO:0030295">
    <property type="term" value="F:protein kinase activator activity"/>
    <property type="evidence" value="ECO:0007669"/>
    <property type="project" value="TreeGrafter"/>
</dbReference>
<accession>S3CAR0</accession>
<comment type="caution">
    <text evidence="2">The sequence shown here is derived from an EMBL/GenBank/DDBJ whole genome shotgun (WGS) entry which is preliminary data.</text>
</comment>
<dbReference type="PROSITE" id="PS51094">
    <property type="entry name" value="PTS_EIIA_TYPE_2"/>
    <property type="match status" value="1"/>
</dbReference>
<gene>
    <name evidence="2" type="ORF">HMPREF1476_02201</name>
</gene>
<dbReference type="InterPro" id="IPR016152">
    <property type="entry name" value="PTrfase/Anion_transptr"/>
</dbReference>
<dbReference type="CDD" id="cd00211">
    <property type="entry name" value="PTS_IIA_fru"/>
    <property type="match status" value="1"/>
</dbReference>
<dbReference type="SUPFAM" id="SSF55804">
    <property type="entry name" value="Phoshotransferase/anion transport protein"/>
    <property type="match status" value="1"/>
</dbReference>
<sequence length="158" mass="17214">MNKLSTYITLEAVRLDLNLSSLKRLFEEAGLALESAYGIPHDEAFTALNERERLGSTALGFGCAVPHARLTGLEEPAVVLLRTLEPLKVPSPDKTGAQLFIVILAPEDGADDHLELLRETAELFSDAEARETLLKASTPVEVCEFLTHWETAQTAAAQ</sequence>
<dbReference type="InterPro" id="IPR002178">
    <property type="entry name" value="PTS_EIIA_type-2_dom"/>
</dbReference>
<dbReference type="Gene3D" id="3.40.930.10">
    <property type="entry name" value="Mannitol-specific EII, Chain A"/>
    <property type="match status" value="1"/>
</dbReference>
<organism evidence="2 3">
    <name type="scientific">Sutterella wadsworthensis HGA0223</name>
    <dbReference type="NCBI Taxonomy" id="1203554"/>
    <lineage>
        <taxon>Bacteria</taxon>
        <taxon>Pseudomonadati</taxon>
        <taxon>Pseudomonadota</taxon>
        <taxon>Betaproteobacteria</taxon>
        <taxon>Burkholderiales</taxon>
        <taxon>Sutterellaceae</taxon>
        <taxon>Sutterella</taxon>
    </lineage>
</organism>
<protein>
    <recommendedName>
        <fullName evidence="1">PTS EIIA type-2 domain-containing protein</fullName>
    </recommendedName>
</protein>
<dbReference type="STRING" id="1203554.HMPREF1476_02201"/>
<reference evidence="2 3" key="1">
    <citation type="submission" date="2013-04" db="EMBL/GenBank/DDBJ databases">
        <title>The Genome Sequence of Sutterella wadsworthensis HGA0223.</title>
        <authorList>
            <consortium name="The Broad Institute Genomics Platform"/>
            <person name="Earl A."/>
            <person name="Ward D."/>
            <person name="Feldgarden M."/>
            <person name="Gevers D."/>
            <person name="Schmidt T.M."/>
            <person name="Dover J."/>
            <person name="Dai D."/>
            <person name="Walker B."/>
            <person name="Young S."/>
            <person name="Zeng Q."/>
            <person name="Gargeya S."/>
            <person name="Fitzgerald M."/>
            <person name="Haas B."/>
            <person name="Abouelleil A."/>
            <person name="Allen A.W."/>
            <person name="Alvarado L."/>
            <person name="Arachchi H.M."/>
            <person name="Berlin A.M."/>
            <person name="Chapman S.B."/>
            <person name="Gainer-Dewar J."/>
            <person name="Goldberg J."/>
            <person name="Griggs A."/>
            <person name="Gujja S."/>
            <person name="Hansen M."/>
            <person name="Howarth C."/>
            <person name="Imamovic A."/>
            <person name="Ireland A."/>
            <person name="Larimer J."/>
            <person name="McCowan C."/>
            <person name="Murphy C."/>
            <person name="Pearson M."/>
            <person name="Poon T.W."/>
            <person name="Priest M."/>
            <person name="Roberts A."/>
            <person name="Saif S."/>
            <person name="Shea T."/>
            <person name="Sisk P."/>
            <person name="Sykes S."/>
            <person name="Wortman J."/>
            <person name="Nusbaum C."/>
            <person name="Birren B."/>
        </authorList>
    </citation>
    <scope>NUCLEOTIDE SEQUENCE [LARGE SCALE GENOMIC DNA]</scope>
    <source>
        <strain evidence="2 3">HGA0223</strain>
    </source>
</reference>
<evidence type="ECO:0000313" key="3">
    <source>
        <dbReference type="Proteomes" id="UP000014400"/>
    </source>
</evidence>
<dbReference type="PANTHER" id="PTHR47738:SF1">
    <property type="entry name" value="NITROGEN REGULATORY PROTEIN"/>
    <property type="match status" value="1"/>
</dbReference>
<name>S3CAR0_9BURK</name>
<dbReference type="AlphaFoldDB" id="S3CAR0"/>
<dbReference type="PATRIC" id="fig|1203554.3.peg.2283"/>
<dbReference type="EMBL" id="ATCF01000034">
    <property type="protein sequence ID" value="EPD97724.1"/>
    <property type="molecule type" value="Genomic_DNA"/>
</dbReference>
<dbReference type="eggNOG" id="COG1762">
    <property type="taxonomic scope" value="Bacteria"/>
</dbReference>
<evidence type="ECO:0000313" key="2">
    <source>
        <dbReference type="EMBL" id="EPD97724.1"/>
    </source>
</evidence>
<dbReference type="Proteomes" id="UP000014400">
    <property type="component" value="Unassembled WGS sequence"/>
</dbReference>
<proteinExistence type="predicted"/>
<keyword evidence="3" id="KW-1185">Reference proteome</keyword>
<dbReference type="InterPro" id="IPR051541">
    <property type="entry name" value="PTS_SugarTrans_NitroReg"/>
</dbReference>